<accession>A0ABT9S1D1</accession>
<evidence type="ECO:0000256" key="6">
    <source>
        <dbReference type="ARBA" id="ARBA00022801"/>
    </source>
</evidence>
<evidence type="ECO:0000313" key="9">
    <source>
        <dbReference type="EMBL" id="MDP9898025.1"/>
    </source>
</evidence>
<dbReference type="NCBIfam" id="TIGR01879">
    <property type="entry name" value="hydantase"/>
    <property type="match status" value="1"/>
</dbReference>
<comment type="caution">
    <text evidence="9">The sequence shown here is derived from an EMBL/GenBank/DDBJ whole genome shotgun (WGS) entry which is preliminary data.</text>
</comment>
<name>A0ABT9S1D1_9BURK</name>
<dbReference type="Pfam" id="PF09349">
    <property type="entry name" value="OHCU_decarbox"/>
    <property type="match status" value="1"/>
</dbReference>
<dbReference type="PANTHER" id="PTHR32494">
    <property type="entry name" value="ALLANTOATE DEIMINASE-RELATED"/>
    <property type="match status" value="1"/>
</dbReference>
<keyword evidence="7" id="KW-0464">Manganese</keyword>
<dbReference type="NCBIfam" id="TIGR03164">
    <property type="entry name" value="UHCUDC"/>
    <property type="match status" value="1"/>
</dbReference>
<comment type="subunit">
    <text evidence="3">Homodimer.</text>
</comment>
<evidence type="ECO:0000256" key="1">
    <source>
        <dbReference type="ARBA" id="ARBA00001936"/>
    </source>
</evidence>
<organism evidence="9 10">
    <name type="scientific">Variovorax ginsengisoli</name>
    <dbReference type="NCBI Taxonomy" id="363844"/>
    <lineage>
        <taxon>Bacteria</taxon>
        <taxon>Pseudomonadati</taxon>
        <taxon>Pseudomonadota</taxon>
        <taxon>Betaproteobacteria</taxon>
        <taxon>Burkholderiales</taxon>
        <taxon>Comamonadaceae</taxon>
        <taxon>Variovorax</taxon>
    </lineage>
</organism>
<sequence length="596" mass="65249">MTLTIDALNAATPQEAVTLLEGTYEHSPWVAQRALAAAPFRSLQHLKHAMARAVNDATPDEQLALICAHPELAGKAMTSQTLTAESTHEQRKAGLTDCTPEELATIAQLNFAYREKFGFPFILAVRGPRGTGLRKQEIIDTFTRRLDHHPDFERAESLRNIHRIAEIRLNDKFGMQPTLGKDVWDWHEQLAVHSDPGFQEKGQLTVTYLTDAHRACAAQIAALMREVGFDTVEIDAVGNVVGRYEAATPGARALLTGSHYDTVRNGGKYDGRLGIFVPIACVRELKRQGRRLPFAFEVVGFAEEEGQRYKATFLGSGALIGHFNPMWLEQKDADGVTMRQAMQHAGLREADIPAIQRDPARYLGFVEVHIEQGPVLNELDIPLGIVTSINGGVRYVCEAIGMASHAGTTPMDRRRDAAAGVAELMLYVEQRAARDGDSVGTVGMLEVPGGSINVVPGRCKFSLDLRAPTDAQRDAMVDDVTAALRDIMQRRGLGFSMELAMKAAAAPSAPDWQQRWERAVDALGLPLFRMPSGAGHDAMKLHEVMPQAMLFVRGLNAGISHNPLESSTNDDIQLAVQAFQHLLDNLATEAQIPPTP</sequence>
<comment type="similarity">
    <text evidence="2">Belongs to the peptidase M20 family.</text>
</comment>
<dbReference type="GO" id="GO:0050538">
    <property type="term" value="F:N-carbamoyl-L-amino-acid hydrolase activity"/>
    <property type="evidence" value="ECO:0007669"/>
    <property type="project" value="UniProtKB-EC"/>
</dbReference>
<proteinExistence type="inferred from homology"/>
<gene>
    <name evidence="9" type="ORF">J2W36_000258</name>
</gene>
<dbReference type="EC" id="3.5.1.87" evidence="9"/>
<keyword evidence="5" id="KW-0479">Metal-binding</keyword>
<dbReference type="SUPFAM" id="SSF158694">
    <property type="entry name" value="UraD-Like"/>
    <property type="match status" value="1"/>
</dbReference>
<dbReference type="SUPFAM" id="SSF55031">
    <property type="entry name" value="Bacterial exopeptidase dimerisation domain"/>
    <property type="match status" value="1"/>
</dbReference>
<dbReference type="InterPro" id="IPR018020">
    <property type="entry name" value="OHCU_decarboxylase"/>
</dbReference>
<dbReference type="InterPro" id="IPR036264">
    <property type="entry name" value="Bact_exopeptidase_dim_dom"/>
</dbReference>
<protein>
    <submittedName>
        <fullName evidence="9">N-carbamoyl-L-amino-acid hydrolase</fullName>
        <ecNumber evidence="9">3.5.1.87</ecNumber>
    </submittedName>
</protein>
<evidence type="ECO:0000256" key="5">
    <source>
        <dbReference type="ARBA" id="ARBA00022723"/>
    </source>
</evidence>
<dbReference type="Gene3D" id="3.30.70.360">
    <property type="match status" value="1"/>
</dbReference>
<dbReference type="InterPro" id="IPR036778">
    <property type="entry name" value="OHCU_decarboxylase_sf"/>
</dbReference>
<dbReference type="RefSeq" id="WP_307687846.1">
    <property type="nucleotide sequence ID" value="NZ_JAUSRO010000001.1"/>
</dbReference>
<comment type="cofactor">
    <cofactor evidence="1">
        <name>Mn(2+)</name>
        <dbReference type="ChEBI" id="CHEBI:29035"/>
    </cofactor>
</comment>
<evidence type="ECO:0000259" key="8">
    <source>
        <dbReference type="Pfam" id="PF09349"/>
    </source>
</evidence>
<dbReference type="Proteomes" id="UP001226867">
    <property type="component" value="Unassembled WGS sequence"/>
</dbReference>
<dbReference type="CDD" id="cd03884">
    <property type="entry name" value="M20_bAS"/>
    <property type="match status" value="1"/>
</dbReference>
<evidence type="ECO:0000256" key="7">
    <source>
        <dbReference type="ARBA" id="ARBA00023211"/>
    </source>
</evidence>
<dbReference type="PANTHER" id="PTHR32494:SF19">
    <property type="entry name" value="ALLANTOATE DEIMINASE-RELATED"/>
    <property type="match status" value="1"/>
</dbReference>
<dbReference type="Pfam" id="PF01546">
    <property type="entry name" value="Peptidase_M20"/>
    <property type="match status" value="1"/>
</dbReference>
<evidence type="ECO:0000256" key="3">
    <source>
        <dbReference type="ARBA" id="ARBA00011738"/>
    </source>
</evidence>
<dbReference type="InterPro" id="IPR002933">
    <property type="entry name" value="Peptidase_M20"/>
</dbReference>
<dbReference type="InterPro" id="IPR017580">
    <property type="entry name" value="OHCU_decarboxylase-1"/>
</dbReference>
<dbReference type="SUPFAM" id="SSF53187">
    <property type="entry name" value="Zn-dependent exopeptidases"/>
    <property type="match status" value="1"/>
</dbReference>
<reference evidence="9 10" key="1">
    <citation type="submission" date="2023-07" db="EMBL/GenBank/DDBJ databases">
        <title>Sorghum-associated microbial communities from plants grown in Nebraska, USA.</title>
        <authorList>
            <person name="Schachtman D."/>
        </authorList>
    </citation>
    <scope>NUCLEOTIDE SEQUENCE [LARGE SCALE GENOMIC DNA]</scope>
    <source>
        <strain evidence="9 10">DS1607</strain>
    </source>
</reference>
<dbReference type="Gene3D" id="1.10.3330.10">
    <property type="entry name" value="Oxo-4-hydroxy-4-carboxy-5-ureidoimidazoline decarboxylase"/>
    <property type="match status" value="1"/>
</dbReference>
<keyword evidence="6 9" id="KW-0378">Hydrolase</keyword>
<keyword evidence="10" id="KW-1185">Reference proteome</keyword>
<evidence type="ECO:0000313" key="10">
    <source>
        <dbReference type="Proteomes" id="UP001226867"/>
    </source>
</evidence>
<dbReference type="EMBL" id="JAUSRO010000001">
    <property type="protein sequence ID" value="MDP9898025.1"/>
    <property type="molecule type" value="Genomic_DNA"/>
</dbReference>
<dbReference type="InterPro" id="IPR010158">
    <property type="entry name" value="Amidase_Cbmase"/>
</dbReference>
<dbReference type="Gene3D" id="3.40.630.10">
    <property type="entry name" value="Zn peptidases"/>
    <property type="match status" value="1"/>
</dbReference>
<evidence type="ECO:0000256" key="4">
    <source>
        <dbReference type="ARBA" id="ARBA00022631"/>
    </source>
</evidence>
<evidence type="ECO:0000256" key="2">
    <source>
        <dbReference type="ARBA" id="ARBA00006153"/>
    </source>
</evidence>
<feature type="domain" description="Oxo-4-hydroxy-4-carboxy-5-ureidoimidazoline decarboxylase" evidence="8">
    <location>
        <begin position="9"/>
        <end position="170"/>
    </location>
</feature>
<keyword evidence="4" id="KW-0659">Purine metabolism</keyword>